<dbReference type="RefSeq" id="WP_220197203.1">
    <property type="nucleotide sequence ID" value="NZ_BNJF01000003.1"/>
</dbReference>
<reference evidence="1" key="1">
    <citation type="submission" date="2020-10" db="EMBL/GenBank/DDBJ databases">
        <title>Taxonomic study of unclassified bacteria belonging to the class Ktedonobacteria.</title>
        <authorList>
            <person name="Yabe S."/>
            <person name="Wang C.M."/>
            <person name="Zheng Y."/>
            <person name="Sakai Y."/>
            <person name="Cavaletti L."/>
            <person name="Monciardini P."/>
            <person name="Donadio S."/>
        </authorList>
    </citation>
    <scope>NUCLEOTIDE SEQUENCE</scope>
    <source>
        <strain evidence="1">SOSP1-1</strain>
    </source>
</reference>
<dbReference type="EMBL" id="BNJF01000003">
    <property type="protein sequence ID" value="GHO47987.1"/>
    <property type="molecule type" value="Genomic_DNA"/>
</dbReference>
<evidence type="ECO:0000313" key="2">
    <source>
        <dbReference type="Proteomes" id="UP000612362"/>
    </source>
</evidence>
<name>A0A8J3I0Y5_9CHLR</name>
<proteinExistence type="predicted"/>
<keyword evidence="2" id="KW-1185">Reference proteome</keyword>
<organism evidence="1 2">
    <name type="scientific">Ktedonospora formicarum</name>
    <dbReference type="NCBI Taxonomy" id="2778364"/>
    <lineage>
        <taxon>Bacteria</taxon>
        <taxon>Bacillati</taxon>
        <taxon>Chloroflexota</taxon>
        <taxon>Ktedonobacteria</taxon>
        <taxon>Ktedonobacterales</taxon>
        <taxon>Ktedonobacteraceae</taxon>
        <taxon>Ktedonospora</taxon>
    </lineage>
</organism>
<dbReference type="AlphaFoldDB" id="A0A8J3I0Y5"/>
<gene>
    <name evidence="1" type="ORF">KSX_61500</name>
</gene>
<evidence type="ECO:0000313" key="1">
    <source>
        <dbReference type="EMBL" id="GHO47987.1"/>
    </source>
</evidence>
<sequence length="191" mass="19431">MTSYINSDGSGLIGALGPTNFGQSLRLDASGNLLVSGGSIQSAIQSGKGFVATTGKQNASGAMIVAFSLYNNSAVGVLLYSLTCLSSSAKTHQLTRGTSNLALGSNAYVSNTSLGGSSSSLALGSVTYANSNQAVSGTPLDAFATPTTQPIEILSQGNSLYLPASSGTNLTLYLDLAAAGDWKVTYRWIEI</sequence>
<comment type="caution">
    <text evidence="1">The sequence shown here is derived from an EMBL/GenBank/DDBJ whole genome shotgun (WGS) entry which is preliminary data.</text>
</comment>
<accession>A0A8J3I0Y5</accession>
<dbReference type="Proteomes" id="UP000612362">
    <property type="component" value="Unassembled WGS sequence"/>
</dbReference>
<protein>
    <submittedName>
        <fullName evidence="1">Uncharacterized protein</fullName>
    </submittedName>
</protein>